<reference evidence="1" key="1">
    <citation type="journal article" date="2015" name="Nature">
        <title>Complex archaea that bridge the gap between prokaryotes and eukaryotes.</title>
        <authorList>
            <person name="Spang A."/>
            <person name="Saw J.H."/>
            <person name="Jorgensen S.L."/>
            <person name="Zaremba-Niedzwiedzka K."/>
            <person name="Martijn J."/>
            <person name="Lind A.E."/>
            <person name="van Eijk R."/>
            <person name="Schleper C."/>
            <person name="Guy L."/>
            <person name="Ettema T.J."/>
        </authorList>
    </citation>
    <scope>NUCLEOTIDE SEQUENCE</scope>
</reference>
<gene>
    <name evidence="1" type="ORF">LCGC14_2099130</name>
</gene>
<dbReference type="EMBL" id="LAZR01025718">
    <property type="protein sequence ID" value="KKL71019.1"/>
    <property type="molecule type" value="Genomic_DNA"/>
</dbReference>
<dbReference type="AlphaFoldDB" id="A0A0F9EAP7"/>
<proteinExistence type="predicted"/>
<organism evidence="1">
    <name type="scientific">marine sediment metagenome</name>
    <dbReference type="NCBI Taxonomy" id="412755"/>
    <lineage>
        <taxon>unclassified sequences</taxon>
        <taxon>metagenomes</taxon>
        <taxon>ecological metagenomes</taxon>
    </lineage>
</organism>
<name>A0A0F9EAP7_9ZZZZ</name>
<accession>A0A0F9EAP7</accession>
<protein>
    <submittedName>
        <fullName evidence="1">Uncharacterized protein</fullName>
    </submittedName>
</protein>
<sequence>MTIASFQLDPNAIALTDDEVVNKINAASVDITRAGSVDPSARPIEALEIGTAELAANAVTNAKAEVTLAKDNLNAMSDIVRGYIKTEPAVGEFPIVNVQRDSSGNLDVDYDDVAVV</sequence>
<comment type="caution">
    <text evidence="1">The sequence shown here is derived from an EMBL/GenBank/DDBJ whole genome shotgun (WGS) entry which is preliminary data.</text>
</comment>
<evidence type="ECO:0000313" key="1">
    <source>
        <dbReference type="EMBL" id="KKL71019.1"/>
    </source>
</evidence>